<keyword evidence="3 7" id="KW-0812">Transmembrane</keyword>
<organism evidence="9 10">
    <name type="scientific">Litchfieldia salsa</name>
    <dbReference type="NCBI Taxonomy" id="930152"/>
    <lineage>
        <taxon>Bacteria</taxon>
        <taxon>Bacillati</taxon>
        <taxon>Bacillota</taxon>
        <taxon>Bacilli</taxon>
        <taxon>Bacillales</taxon>
        <taxon>Bacillaceae</taxon>
        <taxon>Litchfieldia</taxon>
    </lineage>
</organism>
<dbReference type="EMBL" id="FNJU01000001">
    <property type="protein sequence ID" value="SDP15389.1"/>
    <property type="molecule type" value="Genomic_DNA"/>
</dbReference>
<feature type="transmembrane region" description="Helical" evidence="7">
    <location>
        <begin position="116"/>
        <end position="145"/>
    </location>
</feature>
<dbReference type="GO" id="GO:0016787">
    <property type="term" value="F:hydrolase activity"/>
    <property type="evidence" value="ECO:0007669"/>
    <property type="project" value="UniProtKB-KW"/>
</dbReference>
<dbReference type="PANTHER" id="PTHR14969">
    <property type="entry name" value="SPHINGOSINE-1-PHOSPHATE PHOSPHOHYDROLASE"/>
    <property type="match status" value="1"/>
</dbReference>
<name>A0A1H0QF86_9BACI</name>
<dbReference type="OrthoDB" id="9789113at2"/>
<keyword evidence="6 7" id="KW-0472">Membrane</keyword>
<evidence type="ECO:0000256" key="2">
    <source>
        <dbReference type="ARBA" id="ARBA00022475"/>
    </source>
</evidence>
<dbReference type="SUPFAM" id="SSF48317">
    <property type="entry name" value="Acid phosphatase/Vanadium-dependent haloperoxidase"/>
    <property type="match status" value="1"/>
</dbReference>
<reference evidence="10" key="1">
    <citation type="submission" date="2016-10" db="EMBL/GenBank/DDBJ databases">
        <authorList>
            <person name="Varghese N."/>
            <person name="Submissions S."/>
        </authorList>
    </citation>
    <scope>NUCLEOTIDE SEQUENCE [LARGE SCALE GENOMIC DNA]</scope>
    <source>
        <strain evidence="10">IBRC-M10078</strain>
    </source>
</reference>
<keyword evidence="5 7" id="KW-1133">Transmembrane helix</keyword>
<dbReference type="CDD" id="cd01610">
    <property type="entry name" value="PAP2_like"/>
    <property type="match status" value="1"/>
</dbReference>
<evidence type="ECO:0000259" key="8">
    <source>
        <dbReference type="SMART" id="SM00014"/>
    </source>
</evidence>
<keyword evidence="10" id="KW-1185">Reference proteome</keyword>
<accession>A0A1H0QF86</accession>
<evidence type="ECO:0000256" key="1">
    <source>
        <dbReference type="ARBA" id="ARBA00004651"/>
    </source>
</evidence>
<gene>
    <name evidence="9" type="ORF">SAMN05216565_101714</name>
</gene>
<dbReference type="InterPro" id="IPR000326">
    <property type="entry name" value="PAP2/HPO"/>
</dbReference>
<dbReference type="STRING" id="930152.SAMN05216565_101714"/>
<dbReference type="SMART" id="SM00014">
    <property type="entry name" value="acidPPc"/>
    <property type="match status" value="1"/>
</dbReference>
<sequence length="191" mass="21090">MITKIMLNCYSVECQLFYNVNKHYDVKGLNLFFRTITHLGGASFTILTCLAIIFFSTGQLQLAGVGCAISLALSHIPVAIMKKFYPRLRPYIALEHTKHQNKPLKDHSFPSGHTTAIFSVILPIVMFFPTLSLFLIPVACLVGISRIYLGLHYPSDVLVGIFLGSIIGIISFFSVTSYLGNYLGLDLGGLL</sequence>
<evidence type="ECO:0000256" key="7">
    <source>
        <dbReference type="SAM" id="Phobius"/>
    </source>
</evidence>
<evidence type="ECO:0000313" key="10">
    <source>
        <dbReference type="Proteomes" id="UP000199159"/>
    </source>
</evidence>
<evidence type="ECO:0000256" key="3">
    <source>
        <dbReference type="ARBA" id="ARBA00022692"/>
    </source>
</evidence>
<dbReference type="Proteomes" id="UP000199159">
    <property type="component" value="Unassembled WGS sequence"/>
</dbReference>
<dbReference type="AlphaFoldDB" id="A0A1H0QF86"/>
<feature type="transmembrane region" description="Helical" evidence="7">
    <location>
        <begin position="62"/>
        <end position="81"/>
    </location>
</feature>
<comment type="subcellular location">
    <subcellularLocation>
        <location evidence="1">Cell membrane</location>
        <topology evidence="1">Multi-pass membrane protein</topology>
    </subcellularLocation>
</comment>
<feature type="transmembrane region" description="Helical" evidence="7">
    <location>
        <begin position="31"/>
        <end position="55"/>
    </location>
</feature>
<keyword evidence="4" id="KW-0378">Hydrolase</keyword>
<evidence type="ECO:0000256" key="4">
    <source>
        <dbReference type="ARBA" id="ARBA00022801"/>
    </source>
</evidence>
<keyword evidence="2" id="KW-1003">Cell membrane</keyword>
<evidence type="ECO:0000256" key="5">
    <source>
        <dbReference type="ARBA" id="ARBA00022989"/>
    </source>
</evidence>
<dbReference type="InterPro" id="IPR036938">
    <property type="entry name" value="PAP2/HPO_sf"/>
</dbReference>
<dbReference type="GO" id="GO:0005886">
    <property type="term" value="C:plasma membrane"/>
    <property type="evidence" value="ECO:0007669"/>
    <property type="project" value="UniProtKB-SubCell"/>
</dbReference>
<feature type="transmembrane region" description="Helical" evidence="7">
    <location>
        <begin position="157"/>
        <end position="179"/>
    </location>
</feature>
<dbReference type="Gene3D" id="1.20.144.10">
    <property type="entry name" value="Phosphatidic acid phosphatase type 2/haloperoxidase"/>
    <property type="match status" value="1"/>
</dbReference>
<proteinExistence type="predicted"/>
<dbReference type="Pfam" id="PF01569">
    <property type="entry name" value="PAP2"/>
    <property type="match status" value="1"/>
</dbReference>
<dbReference type="PANTHER" id="PTHR14969:SF62">
    <property type="entry name" value="DECAPRENYLPHOSPHORYL-5-PHOSPHORIBOSE PHOSPHATASE RV3807C-RELATED"/>
    <property type="match status" value="1"/>
</dbReference>
<feature type="domain" description="Phosphatidic acid phosphatase type 2/haloperoxidase" evidence="8">
    <location>
        <begin position="65"/>
        <end position="172"/>
    </location>
</feature>
<protein>
    <submittedName>
        <fullName evidence="9">Undecaprenyl-diphosphatase</fullName>
    </submittedName>
</protein>
<evidence type="ECO:0000313" key="9">
    <source>
        <dbReference type="EMBL" id="SDP15389.1"/>
    </source>
</evidence>
<dbReference type="RefSeq" id="WP_090849923.1">
    <property type="nucleotide sequence ID" value="NZ_FNJU01000001.1"/>
</dbReference>
<evidence type="ECO:0000256" key="6">
    <source>
        <dbReference type="ARBA" id="ARBA00023136"/>
    </source>
</evidence>